<dbReference type="SUPFAM" id="SSF57850">
    <property type="entry name" value="RING/U-box"/>
    <property type="match status" value="1"/>
</dbReference>
<dbReference type="Pfam" id="PF13639">
    <property type="entry name" value="zf-RING_2"/>
    <property type="match status" value="1"/>
</dbReference>
<dbReference type="OrthoDB" id="8062037at2759"/>
<dbReference type="InterPro" id="IPR044600">
    <property type="entry name" value="ATL1/ATL16-like"/>
</dbReference>
<evidence type="ECO:0000256" key="5">
    <source>
        <dbReference type="ARBA" id="ARBA00022723"/>
    </source>
</evidence>
<evidence type="ECO:0000313" key="13">
    <source>
        <dbReference type="EnsemblPlants" id="KQK06440"/>
    </source>
</evidence>
<dbReference type="PROSITE" id="PS50089">
    <property type="entry name" value="ZF_RING_2"/>
    <property type="match status" value="1"/>
</dbReference>
<keyword evidence="14" id="KW-1185">Reference proteome</keyword>
<feature type="domain" description="RING-type" evidence="11">
    <location>
        <begin position="108"/>
        <end position="150"/>
    </location>
</feature>
<dbReference type="ExpressionAtlas" id="A0A0Q3G500">
    <property type="expression patterns" value="differential"/>
</dbReference>
<protein>
    <recommendedName>
        <fullName evidence="3">RING-type E3 ubiquitin transferase</fullName>
        <ecNumber evidence="3">2.3.2.27</ecNumber>
    </recommendedName>
</protein>
<evidence type="ECO:0000256" key="4">
    <source>
        <dbReference type="ARBA" id="ARBA00022679"/>
    </source>
</evidence>
<evidence type="ECO:0000256" key="2">
    <source>
        <dbReference type="ARBA" id="ARBA00004906"/>
    </source>
</evidence>
<dbReference type="AlphaFoldDB" id="A0A0Q3G500"/>
<keyword evidence="5" id="KW-0479">Metal-binding</keyword>
<evidence type="ECO:0000256" key="6">
    <source>
        <dbReference type="ARBA" id="ARBA00022771"/>
    </source>
</evidence>
<evidence type="ECO:0000256" key="3">
    <source>
        <dbReference type="ARBA" id="ARBA00012483"/>
    </source>
</evidence>
<sequence length="288" mass="30430">MSSSTGSTPDTSSIDAPAAATAGTTTSSNLTVLYIIIAVRYGLSVLREWRERNGNGTGALLGSDDLGLSMDDITALPTFTYRSRAPMTPSRCGGGGKSKGREAAAVECVVCLQELADGDVVRVLPACKHFFHGGCIDVWLRTRSSCPVCRAYPEPEAGARLGELSPPLPQLRRCGVSPERHPTSSASRILAEILARSPLRIGSSSSAASGTKEEVILSSDYILSRSPSQAPLAHSASSETLEILVVRSKPPSPIRFGRQSTTRCVGVLERTDVIRSASASPAMSRAQW</sequence>
<dbReference type="InterPro" id="IPR001841">
    <property type="entry name" value="Znf_RING"/>
</dbReference>
<evidence type="ECO:0000259" key="11">
    <source>
        <dbReference type="PROSITE" id="PS50089"/>
    </source>
</evidence>
<dbReference type="CDD" id="cd16461">
    <property type="entry name" value="RING-H2_EL5-like"/>
    <property type="match status" value="1"/>
</dbReference>
<dbReference type="EC" id="2.3.2.27" evidence="3"/>
<dbReference type="PANTHER" id="PTHR46913:SF20">
    <property type="entry name" value="RING-TYPE E3 UBIQUITIN TRANSFERASE"/>
    <property type="match status" value="1"/>
</dbReference>
<dbReference type="SMART" id="SM00184">
    <property type="entry name" value="RING"/>
    <property type="match status" value="1"/>
</dbReference>
<gene>
    <name evidence="12" type="ORF">BRADI_2g26365v3</name>
</gene>
<dbReference type="PANTHER" id="PTHR46913">
    <property type="entry name" value="RING-H2 FINGER PROTEIN ATL16"/>
    <property type="match status" value="1"/>
</dbReference>
<reference evidence="13" key="3">
    <citation type="submission" date="2018-08" db="UniProtKB">
        <authorList>
            <consortium name="EnsemblPlants"/>
        </authorList>
    </citation>
    <scope>IDENTIFICATION</scope>
    <source>
        <strain evidence="13">cv. Bd21</strain>
    </source>
</reference>
<keyword evidence="4" id="KW-0808">Transferase</keyword>
<dbReference type="GO" id="GO:0016567">
    <property type="term" value="P:protein ubiquitination"/>
    <property type="evidence" value="ECO:0007669"/>
    <property type="project" value="InterPro"/>
</dbReference>
<dbReference type="Proteomes" id="UP000008810">
    <property type="component" value="Chromosome 2"/>
</dbReference>
<keyword evidence="7" id="KW-0833">Ubl conjugation pathway</keyword>
<comment type="catalytic activity">
    <reaction evidence="1">
        <text>S-ubiquitinyl-[E2 ubiquitin-conjugating enzyme]-L-cysteine + [acceptor protein]-L-lysine = [E2 ubiquitin-conjugating enzyme]-L-cysteine + N(6)-ubiquitinyl-[acceptor protein]-L-lysine.</text>
        <dbReference type="EC" id="2.3.2.27"/>
    </reaction>
</comment>
<evidence type="ECO:0000256" key="1">
    <source>
        <dbReference type="ARBA" id="ARBA00000900"/>
    </source>
</evidence>
<dbReference type="InterPro" id="IPR013083">
    <property type="entry name" value="Znf_RING/FYVE/PHD"/>
</dbReference>
<dbReference type="EnsemblPlants" id="KQK06440">
    <property type="protein sequence ID" value="KQK06440"/>
    <property type="gene ID" value="BRADI_2g26365v3"/>
</dbReference>
<proteinExistence type="predicted"/>
<evidence type="ECO:0000313" key="12">
    <source>
        <dbReference type="EMBL" id="KQK06440.2"/>
    </source>
</evidence>
<accession>A0A0Q3G500</accession>
<name>A0A0Q3G500_BRADI</name>
<dbReference type="Gene3D" id="3.30.40.10">
    <property type="entry name" value="Zinc/RING finger domain, C3HC4 (zinc finger)"/>
    <property type="match status" value="1"/>
</dbReference>
<dbReference type="GO" id="GO:0008270">
    <property type="term" value="F:zinc ion binding"/>
    <property type="evidence" value="ECO:0007669"/>
    <property type="project" value="UniProtKB-KW"/>
</dbReference>
<feature type="region of interest" description="Disordered" evidence="10">
    <location>
        <begin position="1"/>
        <end position="20"/>
    </location>
</feature>
<comment type="pathway">
    <text evidence="2">Protein modification; protein ubiquitination.</text>
</comment>
<reference evidence="12 13" key="1">
    <citation type="journal article" date="2010" name="Nature">
        <title>Genome sequencing and analysis of the model grass Brachypodium distachyon.</title>
        <authorList>
            <consortium name="International Brachypodium Initiative"/>
        </authorList>
    </citation>
    <scope>NUCLEOTIDE SEQUENCE [LARGE SCALE GENOMIC DNA]</scope>
    <source>
        <strain evidence="12 13">Bd21</strain>
    </source>
</reference>
<dbReference type="GO" id="GO:0061630">
    <property type="term" value="F:ubiquitin protein ligase activity"/>
    <property type="evidence" value="ECO:0007669"/>
    <property type="project" value="UniProtKB-EC"/>
</dbReference>
<dbReference type="EMBL" id="CM000881">
    <property type="protein sequence ID" value="KQK06440.2"/>
    <property type="molecule type" value="Genomic_DNA"/>
</dbReference>
<evidence type="ECO:0000256" key="8">
    <source>
        <dbReference type="ARBA" id="ARBA00022833"/>
    </source>
</evidence>
<evidence type="ECO:0000256" key="9">
    <source>
        <dbReference type="PROSITE-ProRule" id="PRU00175"/>
    </source>
</evidence>
<organism evidence="12">
    <name type="scientific">Brachypodium distachyon</name>
    <name type="common">Purple false brome</name>
    <name type="synonym">Trachynia distachya</name>
    <dbReference type="NCBI Taxonomy" id="15368"/>
    <lineage>
        <taxon>Eukaryota</taxon>
        <taxon>Viridiplantae</taxon>
        <taxon>Streptophyta</taxon>
        <taxon>Embryophyta</taxon>
        <taxon>Tracheophyta</taxon>
        <taxon>Spermatophyta</taxon>
        <taxon>Magnoliopsida</taxon>
        <taxon>Liliopsida</taxon>
        <taxon>Poales</taxon>
        <taxon>Poaceae</taxon>
        <taxon>BOP clade</taxon>
        <taxon>Pooideae</taxon>
        <taxon>Stipodae</taxon>
        <taxon>Brachypodieae</taxon>
        <taxon>Brachypodium</taxon>
    </lineage>
</organism>
<evidence type="ECO:0000256" key="7">
    <source>
        <dbReference type="ARBA" id="ARBA00022786"/>
    </source>
</evidence>
<keyword evidence="8" id="KW-0862">Zinc</keyword>
<dbReference type="Gramene" id="KQK06440">
    <property type="protein sequence ID" value="KQK06440"/>
    <property type="gene ID" value="BRADI_2g26365v3"/>
</dbReference>
<evidence type="ECO:0000313" key="14">
    <source>
        <dbReference type="Proteomes" id="UP000008810"/>
    </source>
</evidence>
<keyword evidence="6 9" id="KW-0863">Zinc-finger</keyword>
<dbReference type="InParanoid" id="A0A0Q3G500"/>
<reference evidence="12" key="2">
    <citation type="submission" date="2017-06" db="EMBL/GenBank/DDBJ databases">
        <title>WGS assembly of Brachypodium distachyon.</title>
        <authorList>
            <consortium name="The International Brachypodium Initiative"/>
            <person name="Lucas S."/>
            <person name="Harmon-Smith M."/>
            <person name="Lail K."/>
            <person name="Tice H."/>
            <person name="Grimwood J."/>
            <person name="Bruce D."/>
            <person name="Barry K."/>
            <person name="Shu S."/>
            <person name="Lindquist E."/>
            <person name="Wang M."/>
            <person name="Pitluck S."/>
            <person name="Vogel J.P."/>
            <person name="Garvin D.F."/>
            <person name="Mockler T.C."/>
            <person name="Schmutz J."/>
            <person name="Rokhsar D."/>
            <person name="Bevan M.W."/>
        </authorList>
    </citation>
    <scope>NUCLEOTIDE SEQUENCE</scope>
    <source>
        <strain evidence="12">Bd21</strain>
    </source>
</reference>
<evidence type="ECO:0000256" key="10">
    <source>
        <dbReference type="SAM" id="MobiDB-lite"/>
    </source>
</evidence>
<dbReference type="FunFam" id="3.30.40.10:FF:000725">
    <property type="entry name" value="E3 ubiquitin-protein ligase ATL41"/>
    <property type="match status" value="1"/>
</dbReference>